<dbReference type="AlphaFoldDB" id="X1PG80"/>
<dbReference type="PANTHER" id="PTHR18968">
    <property type="entry name" value="THIAMINE PYROPHOSPHATE ENZYMES"/>
    <property type="match status" value="1"/>
</dbReference>
<organism evidence="3">
    <name type="scientific">marine sediment metagenome</name>
    <dbReference type="NCBI Taxonomy" id="412755"/>
    <lineage>
        <taxon>unclassified sequences</taxon>
        <taxon>metagenomes</taxon>
        <taxon>ecological metagenomes</taxon>
    </lineage>
</organism>
<reference evidence="3" key="1">
    <citation type="journal article" date="2014" name="Front. Microbiol.">
        <title>High frequency of phylogenetically diverse reductive dehalogenase-homologous genes in deep subseafloor sedimentary metagenomes.</title>
        <authorList>
            <person name="Kawai M."/>
            <person name="Futagami T."/>
            <person name="Toyoda A."/>
            <person name="Takaki Y."/>
            <person name="Nishi S."/>
            <person name="Hori S."/>
            <person name="Arai W."/>
            <person name="Tsubouchi T."/>
            <person name="Morono Y."/>
            <person name="Uchiyama I."/>
            <person name="Ito T."/>
            <person name="Fujiyama A."/>
            <person name="Inagaki F."/>
            <person name="Takami H."/>
        </authorList>
    </citation>
    <scope>NUCLEOTIDE SEQUENCE</scope>
    <source>
        <strain evidence="3">Expedition CK06-06</strain>
    </source>
</reference>
<dbReference type="InterPro" id="IPR011766">
    <property type="entry name" value="TPP_enzyme_TPP-bd"/>
</dbReference>
<dbReference type="InterPro" id="IPR045229">
    <property type="entry name" value="TPP_enz"/>
</dbReference>
<accession>X1PG80</accession>
<dbReference type="SUPFAM" id="SSF52518">
    <property type="entry name" value="Thiamin diphosphate-binding fold (THDP-binding)"/>
    <property type="match status" value="1"/>
</dbReference>
<comment type="similarity">
    <text evidence="1">Belongs to the TPP enzyme family.</text>
</comment>
<dbReference type="CDD" id="cd02002">
    <property type="entry name" value="TPP_BFDC"/>
    <property type="match status" value="1"/>
</dbReference>
<dbReference type="InterPro" id="IPR029061">
    <property type="entry name" value="THDP-binding"/>
</dbReference>
<dbReference type="GO" id="GO:0030976">
    <property type="term" value="F:thiamine pyrophosphate binding"/>
    <property type="evidence" value="ECO:0007669"/>
    <property type="project" value="InterPro"/>
</dbReference>
<protein>
    <recommendedName>
        <fullName evidence="2">Thiamine pyrophosphate enzyme TPP-binding domain-containing protein</fullName>
    </recommendedName>
</protein>
<feature type="domain" description="Thiamine pyrophosphate enzyme TPP-binding" evidence="2">
    <location>
        <begin position="3"/>
        <end position="133"/>
    </location>
</feature>
<dbReference type="EMBL" id="BARV01040528">
    <property type="protein sequence ID" value="GAI54873.1"/>
    <property type="molecule type" value="Genomic_DNA"/>
</dbReference>
<dbReference type="GO" id="GO:0050660">
    <property type="term" value="F:flavin adenine dinucleotide binding"/>
    <property type="evidence" value="ECO:0007669"/>
    <property type="project" value="TreeGrafter"/>
</dbReference>
<dbReference type="Gene3D" id="3.40.50.970">
    <property type="match status" value="1"/>
</dbReference>
<evidence type="ECO:0000259" key="2">
    <source>
        <dbReference type="Pfam" id="PF02775"/>
    </source>
</evidence>
<dbReference type="GO" id="GO:0003984">
    <property type="term" value="F:acetolactate synthase activity"/>
    <property type="evidence" value="ECO:0007669"/>
    <property type="project" value="TreeGrafter"/>
</dbReference>
<name>X1PG80_9ZZZZ</name>
<comment type="caution">
    <text evidence="3">The sequence shown here is derived from an EMBL/GenBank/DDBJ whole genome shotgun (WGS) entry which is preliminary data.</text>
</comment>
<gene>
    <name evidence="3" type="ORF">S06H3_61716</name>
</gene>
<evidence type="ECO:0000256" key="1">
    <source>
        <dbReference type="ARBA" id="ARBA00007812"/>
    </source>
</evidence>
<evidence type="ECO:0000313" key="3">
    <source>
        <dbReference type="EMBL" id="GAI54873.1"/>
    </source>
</evidence>
<sequence>MDYNEPRSYARTRGGAIGAGIANAAGMQLGCPERKVIAVIGDGSVMWGNQALWTVAHYNIPVTFVICANASYRILNRTKVIFLGPQAKGKELPGVKFDKPRIDFCKMAESMGVQAQKVEKPDGLMSALKSAVES</sequence>
<proteinExistence type="inferred from homology"/>
<dbReference type="Pfam" id="PF02775">
    <property type="entry name" value="TPP_enzyme_C"/>
    <property type="match status" value="1"/>
</dbReference>
<feature type="non-terminal residue" evidence="3">
    <location>
        <position position="134"/>
    </location>
</feature>